<reference evidence="4 5" key="2">
    <citation type="submission" date="2015-01" db="EMBL/GenBank/DDBJ databases">
        <title>Complete genome sequence of Pyrinomonas methylaliphatogenes type strain K22T.</title>
        <authorList>
            <person name="Lee K.C.Y."/>
            <person name="Power J.F."/>
            <person name="Dunfield P.F."/>
            <person name="Morgan X.C."/>
            <person name="Huttenhower C."/>
            <person name="Stott M.B."/>
        </authorList>
    </citation>
    <scope>NUCLEOTIDE SEQUENCE [LARGE SCALE GENOMIC DNA]</scope>
    <source>
        <strain evidence="4 5">K22</strain>
    </source>
</reference>
<reference evidence="4 5" key="1">
    <citation type="submission" date="2013-12" db="EMBL/GenBank/DDBJ databases">
        <authorList>
            <person name="Stott M."/>
        </authorList>
    </citation>
    <scope>NUCLEOTIDE SEQUENCE [LARGE SCALE GENOMIC DNA]</scope>
    <source>
        <strain evidence="4 5">K22</strain>
    </source>
</reference>
<dbReference type="NCBIfam" id="TIGR01643">
    <property type="entry name" value="YD_repeat_2x"/>
    <property type="match status" value="6"/>
</dbReference>
<dbReference type="EMBL" id="CBXV010000007">
    <property type="protein sequence ID" value="CDM66045.1"/>
    <property type="molecule type" value="Genomic_DNA"/>
</dbReference>
<dbReference type="Pfam" id="PF05593">
    <property type="entry name" value="RHS_repeat"/>
    <property type="match status" value="2"/>
</dbReference>
<dbReference type="InterPro" id="IPR006530">
    <property type="entry name" value="YD"/>
</dbReference>
<gene>
    <name evidence="4" type="ORF">PYK22_02054</name>
</gene>
<accession>A0A0B6X0X6</accession>
<dbReference type="STRING" id="454194.PYK22_02054"/>
<dbReference type="InterPro" id="IPR031325">
    <property type="entry name" value="RHS_repeat"/>
</dbReference>
<keyword evidence="1" id="KW-0677">Repeat</keyword>
<sequence length="773" mass="86069">MLGRRTQPAPLLTTVRTAFEGARVNFVSTARGDLAFSIIDLQIQGAMPLFFQRVYTSDGEDRGMGLGWSFGFDDRISVQGDRAVMKTGGGATLNFVRQNGARFVLERPEPGQHQAFDLLEGKITEEIADLPGLVRTYLPAGGEYLLTEVADANGNRITINRDANGRILSLETGGARIDFEWSWGLTGHLMSVRDHAGRRVSFRYSNRLLSSVIDAAGAEWRYKYQANRLTRVVDPEGRTVLKARYDALSGRVLQTSDAVSVYDYKYDNNGPAPSRRTLVTDPLGVQQVYEHTADGLLIRVSDADGEIMRVEYSQTNRPVRLVDSAGNETQIAYDAQNRIIRQRISDGTEKTFSYDARGRLVSKAQGSVRIDYVLDDKANVIETRSTDASVNYRARYDERGRLVSLTASSGRTYGFEYDSLGNERAFIDPQLGRFTTERDALGRMVADRLPSGLTFNYEYDARGWLVRERDSQGRAVALERDASGMVKKLTTAQGAWVAAERDEAGRIIKLTNSAGMTRRFRYDGRGALTEYVDARGRVKRMEYDRRGRLKAISDDQGNRVTVERDQSGKITRLAMNDGRRYRIERGADGHAVAIKPEGGEVRFERASYAKRPTLQDLTWWDCMFSPWQDGWSSWYQPLYDMGYDFVYDCSDPFGWGLGGDYLGDPFAGGPCETREQCERRKRDYCNQMYECGWDAGTRIVGGMAFGTTGCAIAAGFSGPGALGVLGTCELGVLFGSAGMAGVEYVLCVRSRQLCLSSVGEECMDKPDVCPPRQ</sequence>
<dbReference type="PANTHER" id="PTHR32305">
    <property type="match status" value="1"/>
</dbReference>
<dbReference type="Pfam" id="PF25023">
    <property type="entry name" value="TEN_YD-shell"/>
    <property type="match status" value="1"/>
</dbReference>
<dbReference type="Gene3D" id="2.180.10.10">
    <property type="entry name" value="RHS repeat-associated core"/>
    <property type="match status" value="2"/>
</dbReference>
<dbReference type="PANTHER" id="PTHR32305:SF15">
    <property type="entry name" value="PROTEIN RHSA-RELATED"/>
    <property type="match status" value="1"/>
</dbReference>
<protein>
    <submittedName>
        <fullName evidence="4">Rhs family protein</fullName>
    </submittedName>
</protein>
<dbReference type="InterPro" id="IPR045351">
    <property type="entry name" value="DUF6531"/>
</dbReference>
<evidence type="ECO:0000256" key="1">
    <source>
        <dbReference type="ARBA" id="ARBA00022737"/>
    </source>
</evidence>
<dbReference type="RefSeq" id="WP_041976881.1">
    <property type="nucleotide sequence ID" value="NZ_CBXV010000007.1"/>
</dbReference>
<evidence type="ECO:0000313" key="5">
    <source>
        <dbReference type="Proteomes" id="UP000031518"/>
    </source>
</evidence>
<feature type="domain" description="Teneurin-like YD-shell" evidence="3">
    <location>
        <begin position="300"/>
        <end position="466"/>
    </location>
</feature>
<dbReference type="Proteomes" id="UP000031518">
    <property type="component" value="Unassembled WGS sequence"/>
</dbReference>
<evidence type="ECO:0000313" key="4">
    <source>
        <dbReference type="EMBL" id="CDM66045.1"/>
    </source>
</evidence>
<dbReference type="InterPro" id="IPR050708">
    <property type="entry name" value="T6SS_VgrG/RHS"/>
</dbReference>
<dbReference type="InterPro" id="IPR056823">
    <property type="entry name" value="TEN-like_YD-shell"/>
</dbReference>
<dbReference type="Pfam" id="PF20148">
    <property type="entry name" value="DUF6531"/>
    <property type="match status" value="1"/>
</dbReference>
<evidence type="ECO:0000259" key="2">
    <source>
        <dbReference type="Pfam" id="PF20148"/>
    </source>
</evidence>
<keyword evidence="5" id="KW-1185">Reference proteome</keyword>
<proteinExistence type="predicted"/>
<name>A0A0B6X0X6_9BACT</name>
<evidence type="ECO:0000259" key="3">
    <source>
        <dbReference type="Pfam" id="PF25023"/>
    </source>
</evidence>
<dbReference type="AlphaFoldDB" id="A0A0B6X0X6"/>
<organism evidence="4 5">
    <name type="scientific">Pyrinomonas methylaliphatogenes</name>
    <dbReference type="NCBI Taxonomy" id="454194"/>
    <lineage>
        <taxon>Bacteria</taxon>
        <taxon>Pseudomonadati</taxon>
        <taxon>Acidobacteriota</taxon>
        <taxon>Blastocatellia</taxon>
        <taxon>Blastocatellales</taxon>
        <taxon>Pyrinomonadaceae</taxon>
        <taxon>Pyrinomonas</taxon>
    </lineage>
</organism>
<feature type="domain" description="DUF6531" evidence="2">
    <location>
        <begin position="26"/>
        <end position="95"/>
    </location>
</feature>